<dbReference type="Gene3D" id="1.10.3210.10">
    <property type="entry name" value="Hypothetical protein af1432"/>
    <property type="match status" value="1"/>
</dbReference>
<evidence type="ECO:0000313" key="3">
    <source>
        <dbReference type="EMBL" id="MBI2875855.1"/>
    </source>
</evidence>
<protein>
    <submittedName>
        <fullName evidence="3">HDOD domain-containing protein</fullName>
    </submittedName>
</protein>
<evidence type="ECO:0000259" key="2">
    <source>
        <dbReference type="PROSITE" id="PS51833"/>
    </source>
</evidence>
<dbReference type="Gene3D" id="2.60.120.10">
    <property type="entry name" value="Jelly Rolls"/>
    <property type="match status" value="1"/>
</dbReference>
<dbReference type="CDD" id="cd00038">
    <property type="entry name" value="CAP_ED"/>
    <property type="match status" value="1"/>
</dbReference>
<comment type="caution">
    <text evidence="3">The sequence shown here is derived from an EMBL/GenBank/DDBJ whole genome shotgun (WGS) entry which is preliminary data.</text>
</comment>
<dbReference type="InterPro" id="IPR013976">
    <property type="entry name" value="HDOD"/>
</dbReference>
<dbReference type="PANTHER" id="PTHR33525">
    <property type="match status" value="1"/>
</dbReference>
<feature type="domain" description="HDOD" evidence="2">
    <location>
        <begin position="200"/>
        <end position="376"/>
    </location>
</feature>
<reference evidence="3" key="1">
    <citation type="submission" date="2020-07" db="EMBL/GenBank/DDBJ databases">
        <title>Huge and variable diversity of episymbiotic CPR bacteria and DPANN archaea in groundwater ecosystems.</title>
        <authorList>
            <person name="He C.Y."/>
            <person name="Keren R."/>
            <person name="Whittaker M."/>
            <person name="Farag I.F."/>
            <person name="Doudna J."/>
            <person name="Cate J.H.D."/>
            <person name="Banfield J.F."/>
        </authorList>
    </citation>
    <scope>NUCLEOTIDE SEQUENCE</scope>
    <source>
        <strain evidence="3">NC_groundwater_672_Ag_B-0.1um_62_36</strain>
    </source>
</reference>
<dbReference type="SUPFAM" id="SSF109604">
    <property type="entry name" value="HD-domain/PDEase-like"/>
    <property type="match status" value="1"/>
</dbReference>
<evidence type="ECO:0000313" key="4">
    <source>
        <dbReference type="Proteomes" id="UP000769766"/>
    </source>
</evidence>
<dbReference type="PROSITE" id="PS50042">
    <property type="entry name" value="CNMP_BINDING_3"/>
    <property type="match status" value="1"/>
</dbReference>
<evidence type="ECO:0000259" key="1">
    <source>
        <dbReference type="PROSITE" id="PS50042"/>
    </source>
</evidence>
<proteinExistence type="predicted"/>
<gene>
    <name evidence="3" type="ORF">HYY20_03120</name>
</gene>
<sequence length="468" mass="52841">MEEEEGKTPAIAGGRKAGMALFNKKSGPSYPLVALEGLSEKELVSVYNVGSIKKINAGDVLIKEGDTDQTLFLIIDGSVKVMKRLDSQQREVAVLARGDWIGEVAFTRHIAMTASVIALEPTTVLAIYENGMNVLDPKIRSAIYKNLSELTTRRINELFVKQANLHEKSRRLTSYIKKLVQERSIQYENSEMIQGILKSIPRLPMYAGKLATLLRDEEASVNKVIDLVKLDPSTAGLILKTINSSYYGFQNKISDLQHAILLLGFNQIYQLLIEQGVRSVMPNTPEFQELHFHSIIVSMIGFEIALPIFVEKALMANTIGLLHELGKSVIFLLKKQNPKLVMLIDMLDHAKVGSLLLKEWNIPEAVCLSVEYQRYPEFAPPEEIPAECREAIAIFYIAHLCYEYLQGIDEKDLPLAFLEEYFQLLKFPEDSLPRFLKKRLLPPLSKKLPTFPERVRQFFLTTCDGQIG</sequence>
<dbReference type="PROSITE" id="PS51833">
    <property type="entry name" value="HDOD"/>
    <property type="match status" value="1"/>
</dbReference>
<name>A0A932CLZ4_UNCTE</name>
<dbReference type="Pfam" id="PF08668">
    <property type="entry name" value="HDOD"/>
    <property type="match status" value="1"/>
</dbReference>
<dbReference type="PANTHER" id="PTHR33525:SF3">
    <property type="entry name" value="RIBONUCLEASE Y"/>
    <property type="match status" value="1"/>
</dbReference>
<organism evidence="3 4">
    <name type="scientific">Tectimicrobiota bacterium</name>
    <dbReference type="NCBI Taxonomy" id="2528274"/>
    <lineage>
        <taxon>Bacteria</taxon>
        <taxon>Pseudomonadati</taxon>
        <taxon>Nitrospinota/Tectimicrobiota group</taxon>
        <taxon>Candidatus Tectimicrobiota</taxon>
    </lineage>
</organism>
<dbReference type="EMBL" id="JACPRF010000095">
    <property type="protein sequence ID" value="MBI2875855.1"/>
    <property type="molecule type" value="Genomic_DNA"/>
</dbReference>
<dbReference type="AlphaFoldDB" id="A0A932CLZ4"/>
<dbReference type="InterPro" id="IPR052340">
    <property type="entry name" value="RNase_Y/CdgJ"/>
</dbReference>
<accession>A0A932CLZ4</accession>
<dbReference type="InterPro" id="IPR014710">
    <property type="entry name" value="RmlC-like_jellyroll"/>
</dbReference>
<dbReference type="Pfam" id="PF00027">
    <property type="entry name" value="cNMP_binding"/>
    <property type="match status" value="1"/>
</dbReference>
<dbReference type="InterPro" id="IPR018490">
    <property type="entry name" value="cNMP-bd_dom_sf"/>
</dbReference>
<dbReference type="InterPro" id="IPR000595">
    <property type="entry name" value="cNMP-bd_dom"/>
</dbReference>
<dbReference type="SMART" id="SM00100">
    <property type="entry name" value="cNMP"/>
    <property type="match status" value="1"/>
</dbReference>
<feature type="domain" description="Cyclic nucleotide-binding" evidence="1">
    <location>
        <begin position="34"/>
        <end position="127"/>
    </location>
</feature>
<dbReference type="Proteomes" id="UP000769766">
    <property type="component" value="Unassembled WGS sequence"/>
</dbReference>
<dbReference type="SUPFAM" id="SSF51206">
    <property type="entry name" value="cAMP-binding domain-like"/>
    <property type="match status" value="1"/>
</dbReference>